<dbReference type="PROSITE" id="PS50181">
    <property type="entry name" value="FBOX"/>
    <property type="match status" value="1"/>
</dbReference>
<proteinExistence type="predicted"/>
<dbReference type="Proteomes" id="UP001168990">
    <property type="component" value="Unassembled WGS sequence"/>
</dbReference>
<name>A0AA39FV83_9HYME</name>
<dbReference type="AlphaFoldDB" id="A0AA39FV83"/>
<dbReference type="InterPro" id="IPR001810">
    <property type="entry name" value="F-box_dom"/>
</dbReference>
<dbReference type="InterPro" id="IPR036047">
    <property type="entry name" value="F-box-like_dom_sf"/>
</dbReference>
<organism evidence="2 3">
    <name type="scientific">Microctonus aethiopoides</name>
    <dbReference type="NCBI Taxonomy" id="144406"/>
    <lineage>
        <taxon>Eukaryota</taxon>
        <taxon>Metazoa</taxon>
        <taxon>Ecdysozoa</taxon>
        <taxon>Arthropoda</taxon>
        <taxon>Hexapoda</taxon>
        <taxon>Insecta</taxon>
        <taxon>Pterygota</taxon>
        <taxon>Neoptera</taxon>
        <taxon>Endopterygota</taxon>
        <taxon>Hymenoptera</taxon>
        <taxon>Apocrita</taxon>
        <taxon>Ichneumonoidea</taxon>
        <taxon>Braconidae</taxon>
        <taxon>Euphorinae</taxon>
        <taxon>Microctonus</taxon>
    </lineage>
</organism>
<dbReference type="InterPro" id="IPR032675">
    <property type="entry name" value="LRR_dom_sf"/>
</dbReference>
<reference evidence="2" key="2">
    <citation type="submission" date="2023-03" db="EMBL/GenBank/DDBJ databases">
        <authorList>
            <person name="Inwood S.N."/>
            <person name="Skelly J.G."/>
            <person name="Guhlin J."/>
            <person name="Harrop T.W.R."/>
            <person name="Goldson S.G."/>
            <person name="Dearden P.K."/>
        </authorList>
    </citation>
    <scope>NUCLEOTIDE SEQUENCE</scope>
    <source>
        <strain evidence="2">Irish</strain>
        <tissue evidence="2">Whole body</tissue>
    </source>
</reference>
<dbReference type="SMART" id="SM00256">
    <property type="entry name" value="FBOX"/>
    <property type="match status" value="1"/>
</dbReference>
<evidence type="ECO:0000313" key="3">
    <source>
        <dbReference type="Proteomes" id="UP001168990"/>
    </source>
</evidence>
<reference evidence="2" key="1">
    <citation type="journal article" date="2023" name="bioRxiv">
        <title>Scaffold-level genome assemblies of two parasitoid biocontrol wasps reveal the parthenogenesis mechanism and an associated novel virus.</title>
        <authorList>
            <person name="Inwood S."/>
            <person name="Skelly J."/>
            <person name="Guhlin J."/>
            <person name="Harrop T."/>
            <person name="Goldson S."/>
            <person name="Dearden P."/>
        </authorList>
    </citation>
    <scope>NUCLEOTIDE SEQUENCE</scope>
    <source>
        <strain evidence="2">Irish</strain>
        <tissue evidence="2">Whole body</tissue>
    </source>
</reference>
<dbReference type="Gene3D" id="3.80.10.10">
    <property type="entry name" value="Ribonuclease Inhibitor"/>
    <property type="match status" value="1"/>
</dbReference>
<dbReference type="Gene3D" id="1.20.1280.50">
    <property type="match status" value="1"/>
</dbReference>
<dbReference type="PANTHER" id="PTHR20872:SF1">
    <property type="entry name" value="F-BOX DOMAIN-CONTAINING PROTEIN"/>
    <property type="match status" value="1"/>
</dbReference>
<evidence type="ECO:0000259" key="1">
    <source>
        <dbReference type="PROSITE" id="PS50181"/>
    </source>
</evidence>
<accession>A0AA39FV83</accession>
<dbReference type="PANTHER" id="PTHR20872">
    <property type="match status" value="1"/>
</dbReference>
<dbReference type="SUPFAM" id="SSF81383">
    <property type="entry name" value="F-box domain"/>
    <property type="match status" value="1"/>
</dbReference>
<comment type="caution">
    <text evidence="2">The sequence shown here is derived from an EMBL/GenBank/DDBJ whole genome shotgun (WGS) entry which is preliminary data.</text>
</comment>
<gene>
    <name evidence="2" type="ORF">PV328_000599</name>
</gene>
<keyword evidence="3" id="KW-1185">Reference proteome</keyword>
<protein>
    <recommendedName>
        <fullName evidence="1">F-box domain-containing protein</fullName>
    </recommendedName>
</protein>
<feature type="domain" description="F-box" evidence="1">
    <location>
        <begin position="33"/>
        <end position="79"/>
    </location>
</feature>
<sequence>MMASVNKGCWKFDEQAKALYIDIEENTYYGESYSAWDQLPDILLEQIFSYLTIKQRYYASLVCRSWYRAFKLPNVWSKFTFQDNTLTRGKYNYYSGWCYVLDHVKTSMCLTKVGRHFKSLVLEPIDNFNNLYDFMHMISWYSERYQCDSTSVPSIGNNIRHLKFVFPCNMANSNDPEQIKVYGTGGQILEALMRLAQNLKNLKSLEFIDFMLDSKEALYFLDTLCFNYTETLKQLVLINATKFYCPLLHIGVFLNLNVLVVSPQNLDQDVLELLGYTNLRHMHIFQNRYSPVDTTVQLPKNHAWIKLRKNNPKLMVHFEVESIKPEVLLPIEFPDHNAIPCRSIVINNPTVQISASTMLAQAINFHSTLAIYVIKGLPKYFLHRNFAKRLDEIIVRLCQTCPNIHTLVSAFCI</sequence>
<evidence type="ECO:0000313" key="2">
    <source>
        <dbReference type="EMBL" id="KAK0176467.1"/>
    </source>
</evidence>
<dbReference type="EMBL" id="JAQQBS010000001">
    <property type="protein sequence ID" value="KAK0176467.1"/>
    <property type="molecule type" value="Genomic_DNA"/>
</dbReference>
<dbReference type="Pfam" id="PF12937">
    <property type="entry name" value="F-box-like"/>
    <property type="match status" value="1"/>
</dbReference>